<feature type="non-terminal residue" evidence="1">
    <location>
        <position position="118"/>
    </location>
</feature>
<dbReference type="EMBL" id="JAHRIP010033999">
    <property type="protein sequence ID" value="MEQ2293730.1"/>
    <property type="molecule type" value="Genomic_DNA"/>
</dbReference>
<dbReference type="InterPro" id="IPR051703">
    <property type="entry name" value="NF-kappa-B_Signaling_Reg"/>
</dbReference>
<organism evidence="1 2">
    <name type="scientific">Ameca splendens</name>
    <dbReference type="NCBI Taxonomy" id="208324"/>
    <lineage>
        <taxon>Eukaryota</taxon>
        <taxon>Metazoa</taxon>
        <taxon>Chordata</taxon>
        <taxon>Craniata</taxon>
        <taxon>Vertebrata</taxon>
        <taxon>Euteleostomi</taxon>
        <taxon>Actinopterygii</taxon>
        <taxon>Neopterygii</taxon>
        <taxon>Teleostei</taxon>
        <taxon>Neoteleostei</taxon>
        <taxon>Acanthomorphata</taxon>
        <taxon>Ovalentaria</taxon>
        <taxon>Atherinomorphae</taxon>
        <taxon>Cyprinodontiformes</taxon>
        <taxon>Goodeidae</taxon>
        <taxon>Ameca</taxon>
    </lineage>
</organism>
<dbReference type="SUPFAM" id="SSF52980">
    <property type="entry name" value="Restriction endonuclease-like"/>
    <property type="match status" value="1"/>
</dbReference>
<proteinExistence type="predicted"/>
<evidence type="ECO:0000313" key="1">
    <source>
        <dbReference type="EMBL" id="MEQ2293730.1"/>
    </source>
</evidence>
<sequence>MGSLPAHVVGKVLWKSNVLLNTAATLSHRPVRMRAVAALSFIDGALHRNQTHQYYSQVQMQMFVSGSTFCDFVVWSLKDCAVVWISPNLTYWKTLLAKARDFFFKVCLPELVACHYTC</sequence>
<comment type="caution">
    <text evidence="1">The sequence shown here is derived from an EMBL/GenBank/DDBJ whole genome shotgun (WGS) entry which is preliminary data.</text>
</comment>
<dbReference type="PANTHER" id="PTHR46609:SF8">
    <property type="entry name" value="YQAJ VIRAL RECOMBINASE DOMAIN-CONTAINING PROTEIN"/>
    <property type="match status" value="1"/>
</dbReference>
<protein>
    <submittedName>
        <fullName evidence="1">Uncharacterized protein</fullName>
    </submittedName>
</protein>
<evidence type="ECO:0000313" key="2">
    <source>
        <dbReference type="Proteomes" id="UP001469553"/>
    </source>
</evidence>
<dbReference type="InterPro" id="IPR011335">
    <property type="entry name" value="Restrct_endonuc-II-like"/>
</dbReference>
<gene>
    <name evidence="1" type="ORF">AMECASPLE_036454</name>
</gene>
<dbReference type="InterPro" id="IPR011604">
    <property type="entry name" value="PDDEXK-like_dom_sf"/>
</dbReference>
<name>A0ABV0YJE0_9TELE</name>
<keyword evidence="2" id="KW-1185">Reference proteome</keyword>
<dbReference type="Proteomes" id="UP001469553">
    <property type="component" value="Unassembled WGS sequence"/>
</dbReference>
<reference evidence="1 2" key="1">
    <citation type="submission" date="2021-06" db="EMBL/GenBank/DDBJ databases">
        <authorList>
            <person name="Palmer J.M."/>
        </authorList>
    </citation>
    <scope>NUCLEOTIDE SEQUENCE [LARGE SCALE GENOMIC DNA]</scope>
    <source>
        <strain evidence="1 2">AS_MEX2019</strain>
        <tissue evidence="1">Muscle</tissue>
    </source>
</reference>
<dbReference type="Gene3D" id="3.90.320.10">
    <property type="match status" value="1"/>
</dbReference>
<accession>A0ABV0YJE0</accession>
<dbReference type="PANTHER" id="PTHR46609">
    <property type="entry name" value="EXONUCLEASE, PHAGE-TYPE/RECB, C-TERMINAL DOMAIN-CONTAINING PROTEIN"/>
    <property type="match status" value="1"/>
</dbReference>